<accession>A0A443QBV6</accession>
<feature type="non-terminal residue" evidence="3">
    <location>
        <position position="812"/>
    </location>
</feature>
<dbReference type="PANTHER" id="PTHR31511">
    <property type="entry name" value="PROTEIN CBG23764"/>
    <property type="match status" value="1"/>
</dbReference>
<reference evidence="3 4" key="1">
    <citation type="journal article" date="2018" name="Gigascience">
        <title>Genomes of trombidid mites reveal novel predicted allergens and laterally-transferred genes associated with secondary metabolism.</title>
        <authorList>
            <person name="Dong X."/>
            <person name="Chaisiri K."/>
            <person name="Xia D."/>
            <person name="Armstrong S.D."/>
            <person name="Fang Y."/>
            <person name="Donnelly M.J."/>
            <person name="Kadowaki T."/>
            <person name="McGarry J.W."/>
            <person name="Darby A.C."/>
            <person name="Makepeace B.L."/>
        </authorList>
    </citation>
    <scope>NUCLEOTIDE SEQUENCE [LARGE SCALE GENOMIC DNA]</scope>
    <source>
        <strain evidence="3">UoL-WK</strain>
    </source>
</reference>
<evidence type="ECO:0000259" key="2">
    <source>
        <dbReference type="PROSITE" id="PS50157"/>
    </source>
</evidence>
<evidence type="ECO:0000256" key="1">
    <source>
        <dbReference type="PROSITE-ProRule" id="PRU00042"/>
    </source>
</evidence>
<proteinExistence type="predicted"/>
<dbReference type="GO" id="GO:0008270">
    <property type="term" value="F:zinc ion binding"/>
    <property type="evidence" value="ECO:0007669"/>
    <property type="project" value="UniProtKB-KW"/>
</dbReference>
<gene>
    <name evidence="3" type="ORF">B4U79_16862</name>
</gene>
<dbReference type="STRING" id="1965070.A0A443QBV6"/>
<keyword evidence="1" id="KW-0479">Metal-binding</keyword>
<dbReference type="PROSITE" id="PS50157">
    <property type="entry name" value="ZINC_FINGER_C2H2_2"/>
    <property type="match status" value="2"/>
</dbReference>
<dbReference type="PANTHER" id="PTHR31511:SF12">
    <property type="entry name" value="RHO TERMINATION FACTOR N-TERMINAL DOMAIN-CONTAINING PROTEIN"/>
    <property type="match status" value="1"/>
</dbReference>
<dbReference type="PROSITE" id="PS00028">
    <property type="entry name" value="ZINC_FINGER_C2H2_1"/>
    <property type="match status" value="2"/>
</dbReference>
<feature type="domain" description="C2H2-type" evidence="2">
    <location>
        <begin position="5"/>
        <end position="33"/>
    </location>
</feature>
<dbReference type="EMBL" id="NCKU01011290">
    <property type="protein sequence ID" value="RWS00495.1"/>
    <property type="molecule type" value="Genomic_DNA"/>
</dbReference>
<dbReference type="AlphaFoldDB" id="A0A443QBV6"/>
<feature type="domain" description="C2H2-type" evidence="2">
    <location>
        <begin position="756"/>
        <end position="784"/>
    </location>
</feature>
<evidence type="ECO:0000313" key="4">
    <source>
        <dbReference type="Proteomes" id="UP000285301"/>
    </source>
</evidence>
<keyword evidence="1" id="KW-0863">Zinc-finger</keyword>
<sequence length="812" mass="95205">IMPVVSCLYCGEEFASLQSSVEHEEDVHAGHTSGPSNMKSNICKHCNTSFESKEELDFHFQKPKERYMKVKEINDQNPFKQFKTAHSNFLYEYRADYSREEPDPLVILSEYKKYIEELLAHILSKLKCIKFELCLNIKFSLASDDPNSFKNGYIFSEAIELTNEDSISSSLESAYSTIIRLCNQREEEGSKWVFHHCFRIDVNIGKFKPSKGGCRSHNLPRELINKKAIISFLCDDNKCLIWCIAAATCLYENGLFVTPRWDRCEQFKEYFNQINIDCISFPTPINEIQLLEERNNLSINVYAFDQEIIPFRISKNRNERVINVLFFEKHYFWIKNFNKFCGRSGDRYNKYCYWCMHGFNDIFKFRKHELWCRNFSPTKLSVPGNNEAFLNFSNYERMLDIPFIIVADFESILLEKSTLMEKLNPFKSNTTNYREHLVYSYCYAVIDIDGNIVKMSGGKGKNAVDMFLIEMEHIYSNIIFEIRKNLKLEWDTYLNVIFEKETHCHICNQQFILNKNPYFSESGEYIATLHLQCLPDDYEKPTYYVFESDDIYIHENKTRCDLCGKRFNYLNKMENILSSLNEICFILDVQGFHIRNTFYARELAFVNNGGSFVIEFDTGLNPVDLTPEELTSINYVQKFLHGLSLRAHRVGSSLKNLSSSCLRCVCKYIYDKFRSQNKWKVGVKNFHLKKILDEENIPYVDLDDEIYHCPKLATLDAFYGSNKWTCAYHKLYARSNECRCALRKGTYLQRWIMPVVSCLYCGEEFASLQSSVEHEEDVHAGHTSGPSNMKSNICKHCNTSFESKEELDFHFQ</sequence>
<dbReference type="InterPro" id="IPR013087">
    <property type="entry name" value="Znf_C2H2_type"/>
</dbReference>
<keyword evidence="4" id="KW-1185">Reference proteome</keyword>
<feature type="non-terminal residue" evidence="3">
    <location>
        <position position="1"/>
    </location>
</feature>
<name>A0A443QBV6_9ACAR</name>
<comment type="caution">
    <text evidence="3">The sequence shown here is derived from an EMBL/GenBank/DDBJ whole genome shotgun (WGS) entry which is preliminary data.</text>
</comment>
<organism evidence="3 4">
    <name type="scientific">Dinothrombium tinctorium</name>
    <dbReference type="NCBI Taxonomy" id="1965070"/>
    <lineage>
        <taxon>Eukaryota</taxon>
        <taxon>Metazoa</taxon>
        <taxon>Ecdysozoa</taxon>
        <taxon>Arthropoda</taxon>
        <taxon>Chelicerata</taxon>
        <taxon>Arachnida</taxon>
        <taxon>Acari</taxon>
        <taxon>Acariformes</taxon>
        <taxon>Trombidiformes</taxon>
        <taxon>Prostigmata</taxon>
        <taxon>Anystina</taxon>
        <taxon>Parasitengona</taxon>
        <taxon>Trombidioidea</taxon>
        <taxon>Trombidiidae</taxon>
        <taxon>Dinothrombium</taxon>
    </lineage>
</organism>
<dbReference type="Proteomes" id="UP000285301">
    <property type="component" value="Unassembled WGS sequence"/>
</dbReference>
<keyword evidence="1" id="KW-0862">Zinc</keyword>
<evidence type="ECO:0000313" key="3">
    <source>
        <dbReference type="EMBL" id="RWS00495.1"/>
    </source>
</evidence>
<dbReference type="OrthoDB" id="6437321at2759"/>
<dbReference type="SMART" id="SM00355">
    <property type="entry name" value="ZnF_C2H2"/>
    <property type="match status" value="4"/>
</dbReference>
<protein>
    <recommendedName>
        <fullName evidence="2">C2H2-type domain-containing protein</fullName>
    </recommendedName>
</protein>